<keyword evidence="3" id="KW-1185">Reference proteome</keyword>
<comment type="caution">
    <text evidence="2">The sequence shown here is derived from an EMBL/GenBank/DDBJ whole genome shotgun (WGS) entry which is preliminary data.</text>
</comment>
<dbReference type="InterPro" id="IPR001509">
    <property type="entry name" value="Epimerase_deHydtase"/>
</dbReference>
<dbReference type="InterPro" id="IPR050177">
    <property type="entry name" value="Lipid_A_modif_metabolic_enz"/>
</dbReference>
<dbReference type="EMBL" id="BNAF01000008">
    <property type="protein sequence ID" value="GHE39713.1"/>
    <property type="molecule type" value="Genomic_DNA"/>
</dbReference>
<feature type="domain" description="NAD-dependent epimerase/dehydratase" evidence="1">
    <location>
        <begin position="3"/>
        <end position="221"/>
    </location>
</feature>
<dbReference type="Proteomes" id="UP000620550">
    <property type="component" value="Unassembled WGS sequence"/>
</dbReference>
<dbReference type="PANTHER" id="PTHR43245">
    <property type="entry name" value="BIFUNCTIONAL POLYMYXIN RESISTANCE PROTEIN ARNA"/>
    <property type="match status" value="1"/>
</dbReference>
<dbReference type="SUPFAM" id="SSF51735">
    <property type="entry name" value="NAD(P)-binding Rossmann-fold domains"/>
    <property type="match status" value="1"/>
</dbReference>
<dbReference type="Pfam" id="PF01370">
    <property type="entry name" value="Epimerase"/>
    <property type="match status" value="1"/>
</dbReference>
<name>A0ABQ3I0X5_9SPHI</name>
<organism evidence="2 3">
    <name type="scientific">Sphingobacterium griseoflavum</name>
    <dbReference type="NCBI Taxonomy" id="1474952"/>
    <lineage>
        <taxon>Bacteria</taxon>
        <taxon>Pseudomonadati</taxon>
        <taxon>Bacteroidota</taxon>
        <taxon>Sphingobacteriia</taxon>
        <taxon>Sphingobacteriales</taxon>
        <taxon>Sphingobacteriaceae</taxon>
        <taxon>Sphingobacterium</taxon>
    </lineage>
</organism>
<protein>
    <submittedName>
        <fullName evidence="2">UDP-N-acetylglucosamine 4-epimerase</fullName>
    </submittedName>
</protein>
<sequence>MKVTIIGGSGFVGTRLIENLRATQGLDIRNVDKVQSDTHPALTEIGDVTNLADMRLALQGSDAVVLLAAEHRDDVYPVVRYFDVNVQGLRNILQAMEENNVKHIIFTSSVAVYGLDKDNPDETLAPDPFNHYGKSKWQAEQTLKWWFTEHSDWTISIVRPTVIFGEGNRGNVWNLLNQIASGKFMMIGPGTNRKSMAYVGNVVAFLQFLIQNKSIGYEVYNYVDKPDFTTNDLVYHTGKVLDKKIPTRRIPYWLGMLGGYGFDVLAWVTRKKLPISSVRVKKFCAVTQFDSAKAMDSGFKPPFTMEEGLRRTLKSEFGK</sequence>
<evidence type="ECO:0000259" key="1">
    <source>
        <dbReference type="Pfam" id="PF01370"/>
    </source>
</evidence>
<evidence type="ECO:0000313" key="2">
    <source>
        <dbReference type="EMBL" id="GHE39713.1"/>
    </source>
</evidence>
<proteinExistence type="predicted"/>
<reference evidence="3" key="1">
    <citation type="journal article" date="2019" name="Int. J. Syst. Evol. Microbiol.">
        <title>The Global Catalogue of Microorganisms (GCM) 10K type strain sequencing project: providing services to taxonomists for standard genome sequencing and annotation.</title>
        <authorList>
            <consortium name="The Broad Institute Genomics Platform"/>
            <consortium name="The Broad Institute Genome Sequencing Center for Infectious Disease"/>
            <person name="Wu L."/>
            <person name="Ma J."/>
        </authorList>
    </citation>
    <scope>NUCLEOTIDE SEQUENCE [LARGE SCALE GENOMIC DNA]</scope>
    <source>
        <strain evidence="3">CGMCC 1.12966</strain>
    </source>
</reference>
<dbReference type="InterPro" id="IPR036291">
    <property type="entry name" value="NAD(P)-bd_dom_sf"/>
</dbReference>
<dbReference type="Gene3D" id="3.40.50.720">
    <property type="entry name" value="NAD(P)-binding Rossmann-like Domain"/>
    <property type="match status" value="1"/>
</dbReference>
<accession>A0ABQ3I0X5</accession>
<evidence type="ECO:0000313" key="3">
    <source>
        <dbReference type="Proteomes" id="UP000620550"/>
    </source>
</evidence>
<gene>
    <name evidence="2" type="ORF">GCM10017764_23750</name>
</gene>
<dbReference type="RefSeq" id="WP_189626887.1">
    <property type="nucleotide sequence ID" value="NZ_BNAF01000008.1"/>
</dbReference>